<comment type="caution">
    <text evidence="2">The sequence shown here is derived from an EMBL/GenBank/DDBJ whole genome shotgun (WGS) entry which is preliminary data.</text>
</comment>
<proteinExistence type="predicted"/>
<evidence type="ECO:0000313" key="3">
    <source>
        <dbReference type="Proteomes" id="UP000660262"/>
    </source>
</evidence>
<protein>
    <submittedName>
        <fullName evidence="2">Uncharacterized protein</fullName>
    </submittedName>
</protein>
<feature type="region of interest" description="Disordered" evidence="1">
    <location>
        <begin position="1"/>
        <end position="38"/>
    </location>
</feature>
<evidence type="ECO:0000313" key="2">
    <source>
        <dbReference type="EMBL" id="GHP11225.1"/>
    </source>
</evidence>
<feature type="compositionally biased region" description="Polar residues" evidence="1">
    <location>
        <begin position="270"/>
        <end position="281"/>
    </location>
</feature>
<feature type="compositionally biased region" description="Low complexity" evidence="1">
    <location>
        <begin position="15"/>
        <end position="28"/>
    </location>
</feature>
<name>A0A830HX60_9CHLO</name>
<evidence type="ECO:0000256" key="1">
    <source>
        <dbReference type="SAM" id="MobiDB-lite"/>
    </source>
</evidence>
<feature type="compositionally biased region" description="Pro residues" evidence="1">
    <location>
        <begin position="293"/>
        <end position="302"/>
    </location>
</feature>
<gene>
    <name evidence="2" type="ORF">PPROV_000995500</name>
</gene>
<keyword evidence="3" id="KW-1185">Reference proteome</keyword>
<accession>A0A830HX60</accession>
<organism evidence="2 3">
    <name type="scientific">Pycnococcus provasolii</name>
    <dbReference type="NCBI Taxonomy" id="41880"/>
    <lineage>
        <taxon>Eukaryota</taxon>
        <taxon>Viridiplantae</taxon>
        <taxon>Chlorophyta</taxon>
        <taxon>Pseudoscourfieldiophyceae</taxon>
        <taxon>Pseudoscourfieldiales</taxon>
        <taxon>Pycnococcaceae</taxon>
        <taxon>Pycnococcus</taxon>
    </lineage>
</organism>
<dbReference type="EMBL" id="BNJQ01000033">
    <property type="protein sequence ID" value="GHP11225.1"/>
    <property type="molecule type" value="Genomic_DNA"/>
</dbReference>
<feature type="region of interest" description="Disordered" evidence="1">
    <location>
        <begin position="259"/>
        <end position="308"/>
    </location>
</feature>
<dbReference type="AlphaFoldDB" id="A0A830HX60"/>
<sequence>MGGNPAADDDDEVTPPSGAPSSKPAKPANRIDGVGQRETLGFKRKDTFTGGLVESDLEREGLLLEGWMTGNGPSENITGSPGMSDEAKQTVNRRILLGAAAIAGFAAFALIPTEQLEQTSNAPVFMQLEAVATLQLRLDEAAKFADDGNADGYRALLESMTGNDDRNAYTILKKAGLRLDDAAKRERARVLSIEVRDALDEALQYFDAMAAPGVIKGAALLANDERRRFAKTAATSTAAKLSEFARLYGREDREAGAERALTKMGPMQVATETTIPVGSQQEGEDGVEGVAPSPSPPPPPTPLQRLGW</sequence>
<dbReference type="Proteomes" id="UP000660262">
    <property type="component" value="Unassembled WGS sequence"/>
</dbReference>
<reference evidence="2" key="1">
    <citation type="submission" date="2020-10" db="EMBL/GenBank/DDBJ databases">
        <title>Unveiling of a novel bifunctional photoreceptor, Dualchrome1, isolated from a cosmopolitan green alga.</title>
        <authorList>
            <person name="Suzuki S."/>
            <person name="Kawachi M."/>
        </authorList>
    </citation>
    <scope>NUCLEOTIDE SEQUENCE</scope>
    <source>
        <strain evidence="2">NIES 2893</strain>
    </source>
</reference>